<sequence>MPNLYKTKDRQTGELKKITGPEENARRKCFKKLFGQFLNQTENLQGLVFERRKKHEDNDRDKSFFNILKKDGYVPDLSRVWVSPYDEVALWVPKGKGS</sequence>
<comment type="caution">
    <text evidence="1">The sequence shown here is derived from an EMBL/GenBank/DDBJ whole genome shotgun (WGS) entry which is preliminary data.</text>
</comment>
<protein>
    <submittedName>
        <fullName evidence="1">Uncharacterized protein</fullName>
    </submittedName>
</protein>
<evidence type="ECO:0000313" key="1">
    <source>
        <dbReference type="EMBL" id="CAB0617510.1"/>
    </source>
</evidence>
<dbReference type="Proteomes" id="UP000480222">
    <property type="component" value="Unassembled WGS sequence"/>
</dbReference>
<dbReference type="KEGG" id="cdip:ERS451417_01910"/>
<organism evidence="1 2">
    <name type="scientific">Corynebacterium diphtheriae</name>
    <dbReference type="NCBI Taxonomy" id="1717"/>
    <lineage>
        <taxon>Bacteria</taxon>
        <taxon>Bacillati</taxon>
        <taxon>Actinomycetota</taxon>
        <taxon>Actinomycetes</taxon>
        <taxon>Mycobacteriales</taxon>
        <taxon>Corynebacteriaceae</taxon>
        <taxon>Corynebacterium</taxon>
    </lineage>
</organism>
<reference evidence="1 2" key="1">
    <citation type="submission" date="2020-02" db="EMBL/GenBank/DDBJ databases">
        <authorList>
            <person name="Brisse S."/>
        </authorList>
    </citation>
    <scope>NUCLEOTIDE SEQUENCE [LARGE SCALE GENOMIC DNA]</scope>
    <source>
        <strain evidence="1">CIP107547</strain>
    </source>
</reference>
<evidence type="ECO:0000313" key="2">
    <source>
        <dbReference type="Proteomes" id="UP000480222"/>
    </source>
</evidence>
<dbReference type="RefSeq" id="WP_014319293.1">
    <property type="nucleotide sequence ID" value="NZ_CP040520.1"/>
</dbReference>
<dbReference type="EMBL" id="CADDAV010000026">
    <property type="protein sequence ID" value="CAB0617510.1"/>
    <property type="molecule type" value="Genomic_DNA"/>
</dbReference>
<dbReference type="AlphaFoldDB" id="A0A0D6GW70"/>
<proteinExistence type="predicted"/>
<gene>
    <name evidence="1" type="ORF">CIP107547_02085</name>
</gene>
<name>A0A0D6GW70_CORDP</name>
<accession>A0A0D6GW70</accession>